<dbReference type="AlphaFoldDB" id="A0A3R7NCZ3"/>
<keyword evidence="3" id="KW-1185">Reference proteome</keyword>
<dbReference type="InterPro" id="IPR002110">
    <property type="entry name" value="Ankyrin_rpt"/>
</dbReference>
<evidence type="ECO:0000256" key="1">
    <source>
        <dbReference type="PROSITE-ProRule" id="PRU00023"/>
    </source>
</evidence>
<dbReference type="OrthoDB" id="426293at2759"/>
<dbReference type="SUPFAM" id="SSF48403">
    <property type="entry name" value="Ankyrin repeat"/>
    <property type="match status" value="1"/>
</dbReference>
<dbReference type="PROSITE" id="PS50088">
    <property type="entry name" value="ANK_REPEAT"/>
    <property type="match status" value="1"/>
</dbReference>
<proteinExistence type="predicted"/>
<dbReference type="SMART" id="SM00248">
    <property type="entry name" value="ANK"/>
    <property type="match status" value="2"/>
</dbReference>
<accession>A0A3R7NCZ3</accession>
<dbReference type="EMBL" id="MKGL01000305">
    <property type="protein sequence ID" value="RNF00825.1"/>
    <property type="molecule type" value="Genomic_DNA"/>
</dbReference>
<dbReference type="PANTHER" id="PTHR24184:SF11">
    <property type="entry name" value="ANKYRIN REPEAT AND SOCS BOX CONTAINING 3"/>
    <property type="match status" value="1"/>
</dbReference>
<gene>
    <name evidence="2" type="ORF">TraAM80_07377</name>
</gene>
<dbReference type="Proteomes" id="UP000283634">
    <property type="component" value="Unassembled WGS sequence"/>
</dbReference>
<comment type="caution">
    <text evidence="2">The sequence shown here is derived from an EMBL/GenBank/DDBJ whole genome shotgun (WGS) entry which is preliminary data.</text>
</comment>
<dbReference type="OMA" id="CEHWQVA"/>
<name>A0A3R7NCZ3_TRYRA</name>
<keyword evidence="1" id="KW-0040">ANK repeat</keyword>
<feature type="repeat" description="ANK" evidence="1">
    <location>
        <begin position="144"/>
        <end position="176"/>
    </location>
</feature>
<reference evidence="2 3" key="1">
    <citation type="journal article" date="2018" name="BMC Genomics">
        <title>Genomic comparison of Trypanosoma conorhini and Trypanosoma rangeli to Trypanosoma cruzi strains of high and low virulence.</title>
        <authorList>
            <person name="Bradwell K.R."/>
            <person name="Koparde V.N."/>
            <person name="Matveyev A.V."/>
            <person name="Serrano M.G."/>
            <person name="Alves J.M."/>
            <person name="Parikh H."/>
            <person name="Huang B."/>
            <person name="Lee V."/>
            <person name="Espinosa-Alvarez O."/>
            <person name="Ortiz P.A."/>
            <person name="Costa-Martins A.G."/>
            <person name="Teixeira M.M."/>
            <person name="Buck G.A."/>
        </authorList>
    </citation>
    <scope>NUCLEOTIDE SEQUENCE [LARGE SCALE GENOMIC DNA]</scope>
    <source>
        <strain evidence="2 3">AM80</strain>
    </source>
</reference>
<dbReference type="InterPro" id="IPR036770">
    <property type="entry name" value="Ankyrin_rpt-contain_sf"/>
</dbReference>
<evidence type="ECO:0000313" key="3">
    <source>
        <dbReference type="Proteomes" id="UP000283634"/>
    </source>
</evidence>
<dbReference type="PROSITE" id="PS50297">
    <property type="entry name" value="ANK_REP_REGION"/>
    <property type="match status" value="1"/>
</dbReference>
<dbReference type="Pfam" id="PF12796">
    <property type="entry name" value="Ank_2"/>
    <property type="match status" value="1"/>
</dbReference>
<evidence type="ECO:0000313" key="2">
    <source>
        <dbReference type="EMBL" id="RNF00825.1"/>
    </source>
</evidence>
<dbReference type="GeneID" id="40331310"/>
<sequence length="629" mass="68862">MQRPLSDEERAAKEARLAQLRSQLNTQDSASSAAAAAMSQPYTTAYAHNGARDGDEEDGYEDEEEDEFFREADRAEEEGAAGVCMYAKPMGELMGETVETGPNARRCTVGDFELLRLAKMGDLISFKEFAAVVGINPTVFQDNHGRNALHYAADSGNVSMLQYLIQKGVPFTRDEKKMTPVDIAVLNQHNEVAKLLAETFSEAAEALKSYEEAVEVFTQPPPKFTMSKPAPPPLQESRPRTFWKNQGSHATATPATTDVFAIPFKVSQLTGAHHDQIVRALSGVSLTRESYGFQNWLPPAEIKTLTATLPHATMVGAMQVVDGEETLRGVVVAVPLGGSLVGKNGIVKTQDPVLVTQLAVCPTARTKNVATLMMTKLHNLLQASKHTTVVFRSPLQLPVSAVGLVKWSQRSIAPGSVMRQRHATEIFPDFYHYDEVLCADIVAKHALTKSFCAQKASHREGWCGVDRGNPEQVKLLHEFVAKNTVNLFDVAYLPETTEDLLRAVVADGLSAFVYVSPASGAITDFVVLRLRNLERHTGETRGAAMCVYAIFTSFKGPEKAEEVLVLCKSLKCDTVFIPNMFGFLDSELSKANFEEVLVCREYLYVLKAVTESALPPTPLSKVAIPCAFI</sequence>
<dbReference type="Gene3D" id="1.25.40.20">
    <property type="entry name" value="Ankyrin repeat-containing domain"/>
    <property type="match status" value="1"/>
</dbReference>
<protein>
    <submittedName>
        <fullName evidence="2">Uncharacterized protein</fullName>
    </submittedName>
</protein>
<organism evidence="2 3">
    <name type="scientific">Trypanosoma rangeli</name>
    <dbReference type="NCBI Taxonomy" id="5698"/>
    <lineage>
        <taxon>Eukaryota</taxon>
        <taxon>Discoba</taxon>
        <taxon>Euglenozoa</taxon>
        <taxon>Kinetoplastea</taxon>
        <taxon>Metakinetoplastina</taxon>
        <taxon>Trypanosomatida</taxon>
        <taxon>Trypanosomatidae</taxon>
        <taxon>Trypanosoma</taxon>
        <taxon>Herpetosoma</taxon>
    </lineage>
</organism>
<dbReference type="PANTHER" id="PTHR24184">
    <property type="entry name" value="SI:CH211-189E2.2"/>
    <property type="match status" value="1"/>
</dbReference>
<dbReference type="VEuPathDB" id="TriTrypDB:TRSC58_00162"/>
<dbReference type="RefSeq" id="XP_029235984.1">
    <property type="nucleotide sequence ID" value="XM_029384172.1"/>
</dbReference>